<evidence type="ECO:0000313" key="4">
    <source>
        <dbReference type="Proteomes" id="UP001595766"/>
    </source>
</evidence>
<evidence type="ECO:0000313" key="3">
    <source>
        <dbReference type="EMBL" id="MFC3976449.1"/>
    </source>
</evidence>
<name>A0ABV8EK93_9BACT</name>
<reference evidence="4" key="1">
    <citation type="journal article" date="2019" name="Int. J. Syst. Evol. Microbiol.">
        <title>The Global Catalogue of Microorganisms (GCM) 10K type strain sequencing project: providing services to taxonomists for standard genome sequencing and annotation.</title>
        <authorList>
            <consortium name="The Broad Institute Genomics Platform"/>
            <consortium name="The Broad Institute Genome Sequencing Center for Infectious Disease"/>
            <person name="Wu L."/>
            <person name="Ma J."/>
        </authorList>
    </citation>
    <scope>NUCLEOTIDE SEQUENCE [LARGE SCALE GENOMIC DNA]</scope>
    <source>
        <strain evidence="4">CECT 8551</strain>
    </source>
</reference>
<feature type="coiled-coil region" evidence="1">
    <location>
        <begin position="245"/>
        <end position="272"/>
    </location>
</feature>
<evidence type="ECO:0008006" key="5">
    <source>
        <dbReference type="Google" id="ProtNLM"/>
    </source>
</evidence>
<protein>
    <recommendedName>
        <fullName evidence="5">Outer membrane protein beta-barrel domain-containing protein</fullName>
    </recommendedName>
</protein>
<feature type="chain" id="PRO_5046713005" description="Outer membrane protein beta-barrel domain-containing protein" evidence="2">
    <location>
        <begin position="20"/>
        <end position="441"/>
    </location>
</feature>
<dbReference type="RefSeq" id="WP_241297334.1">
    <property type="nucleotide sequence ID" value="NZ_JAKZGR010000019.1"/>
</dbReference>
<dbReference type="Proteomes" id="UP001595766">
    <property type="component" value="Unassembled WGS sequence"/>
</dbReference>
<gene>
    <name evidence="3" type="ORF">ACFOUP_08685</name>
</gene>
<dbReference type="EMBL" id="JBHSAV010000030">
    <property type="protein sequence ID" value="MFC3976449.1"/>
    <property type="molecule type" value="Genomic_DNA"/>
</dbReference>
<comment type="caution">
    <text evidence="3">The sequence shown here is derived from an EMBL/GenBank/DDBJ whole genome shotgun (WGS) entry which is preliminary data.</text>
</comment>
<keyword evidence="1" id="KW-0175">Coiled coil</keyword>
<feature type="signal peptide" evidence="2">
    <location>
        <begin position="1"/>
        <end position="19"/>
    </location>
</feature>
<proteinExistence type="predicted"/>
<keyword evidence="2" id="KW-0732">Signal</keyword>
<keyword evidence="4" id="KW-1185">Reference proteome</keyword>
<evidence type="ECO:0000256" key="2">
    <source>
        <dbReference type="SAM" id="SignalP"/>
    </source>
</evidence>
<organism evidence="3 4">
    <name type="scientific">Belliella kenyensis</name>
    <dbReference type="NCBI Taxonomy" id="1472724"/>
    <lineage>
        <taxon>Bacteria</taxon>
        <taxon>Pseudomonadati</taxon>
        <taxon>Bacteroidota</taxon>
        <taxon>Cytophagia</taxon>
        <taxon>Cytophagales</taxon>
        <taxon>Cyclobacteriaceae</taxon>
        <taxon>Belliella</taxon>
    </lineage>
</organism>
<sequence>MKKAILLILFLISSLCVQAQHYDVKLFDGRVKQAGVKTDKIKQEYRKVQKEYKKYVKDRKKQYHAMKDSLGNHDSLKNMISTDSIKRLLRLREEQYVFADSLYSLEQIASWDKAEFNLKNQSILMTKEKLEGRGYFSKYEVLKGQIASHRRIIKDYKDSLSTIDSLDRDEINFKVKQKKEELSGAYESKLEAITSEIVNDKMPELPGGFQNKELQKFQNKHAHLKGNFDNQGLLLLSEAQAVDHFAGKEQVLQAAQEKVAILKKKYSEVIDAEDLSTATKINSLKGEPIRNRLVYGGTLQLHVDRSTNLDLNPEISYRMNKHLDFGLGGTYRLNVQTKNLPNAIKLPNVVGYRGFVNQKIFKSLYVHGEYESLSNTLLTKDRQLVNKWYGSFLGGLQKRFRLKGKSYGQVLLLHNFHHRENPMYNSPWVLRVGFGRNGNKN</sequence>
<accession>A0ABV8EK93</accession>
<evidence type="ECO:0000256" key="1">
    <source>
        <dbReference type="SAM" id="Coils"/>
    </source>
</evidence>